<keyword evidence="3" id="KW-1185">Reference proteome</keyword>
<evidence type="ECO:0000313" key="3">
    <source>
        <dbReference type="Proteomes" id="UP000593568"/>
    </source>
</evidence>
<organism evidence="2 3">
    <name type="scientific">Gossypium trilobum</name>
    <dbReference type="NCBI Taxonomy" id="34281"/>
    <lineage>
        <taxon>Eukaryota</taxon>
        <taxon>Viridiplantae</taxon>
        <taxon>Streptophyta</taxon>
        <taxon>Embryophyta</taxon>
        <taxon>Tracheophyta</taxon>
        <taxon>Spermatophyta</taxon>
        <taxon>Magnoliopsida</taxon>
        <taxon>eudicotyledons</taxon>
        <taxon>Gunneridae</taxon>
        <taxon>Pentapetalae</taxon>
        <taxon>rosids</taxon>
        <taxon>malvids</taxon>
        <taxon>Malvales</taxon>
        <taxon>Malvaceae</taxon>
        <taxon>Malvoideae</taxon>
        <taxon>Gossypium</taxon>
    </lineage>
</organism>
<sequence>MDDGTGQSTVPTQSSGPTPQPTTPTTQPFRLCQVIVAGGIARGNIEELISLLIPSPYGIQTPPQWVMQTPRHSLFYQNGSSSQHP</sequence>
<feature type="region of interest" description="Disordered" evidence="1">
    <location>
        <begin position="1"/>
        <end position="29"/>
    </location>
</feature>
<proteinExistence type="predicted"/>
<dbReference type="AlphaFoldDB" id="A0A7J9DIQ9"/>
<dbReference type="EMBL" id="JABEZW010000002">
    <property type="protein sequence ID" value="MBA0760579.1"/>
    <property type="molecule type" value="Genomic_DNA"/>
</dbReference>
<gene>
    <name evidence="2" type="ORF">Gotri_023311</name>
</gene>
<dbReference type="Proteomes" id="UP000593568">
    <property type="component" value="Unassembled WGS sequence"/>
</dbReference>
<protein>
    <submittedName>
        <fullName evidence="2">Uncharacterized protein</fullName>
    </submittedName>
</protein>
<feature type="compositionally biased region" description="Low complexity" evidence="1">
    <location>
        <begin position="7"/>
        <end position="28"/>
    </location>
</feature>
<name>A0A7J9DIQ9_9ROSI</name>
<evidence type="ECO:0000313" key="2">
    <source>
        <dbReference type="EMBL" id="MBA0760579.1"/>
    </source>
</evidence>
<reference evidence="2 3" key="1">
    <citation type="journal article" date="2019" name="Genome Biol. Evol.">
        <title>Insights into the evolution of the New World diploid cottons (Gossypium, subgenus Houzingenia) based on genome sequencing.</title>
        <authorList>
            <person name="Grover C.E."/>
            <person name="Arick M.A. 2nd"/>
            <person name="Thrash A."/>
            <person name="Conover J.L."/>
            <person name="Sanders W.S."/>
            <person name="Peterson D.G."/>
            <person name="Frelichowski J.E."/>
            <person name="Scheffler J.A."/>
            <person name="Scheffler B.E."/>
            <person name="Wendel J.F."/>
        </authorList>
    </citation>
    <scope>NUCLEOTIDE SEQUENCE [LARGE SCALE GENOMIC DNA]</scope>
    <source>
        <strain evidence="2">8</strain>
        <tissue evidence="2">Leaf</tissue>
    </source>
</reference>
<accession>A0A7J9DIQ9</accession>
<evidence type="ECO:0000256" key="1">
    <source>
        <dbReference type="SAM" id="MobiDB-lite"/>
    </source>
</evidence>
<comment type="caution">
    <text evidence="2">The sequence shown here is derived from an EMBL/GenBank/DDBJ whole genome shotgun (WGS) entry which is preliminary data.</text>
</comment>